<gene>
    <name evidence="4" type="ORF">OYT1_ch0776</name>
</gene>
<reference evidence="4 5" key="1">
    <citation type="submission" date="2018-06" db="EMBL/GenBank/DDBJ databases">
        <title>OYT1 Genome Sequencing.</title>
        <authorList>
            <person name="Kato S."/>
            <person name="Itoh T."/>
            <person name="Ohkuma M."/>
        </authorList>
    </citation>
    <scope>NUCLEOTIDE SEQUENCE [LARGE SCALE GENOMIC DNA]</scope>
    <source>
        <strain evidence="4 5">OYT1</strain>
    </source>
</reference>
<dbReference type="GO" id="GO:0030428">
    <property type="term" value="C:cell septum"/>
    <property type="evidence" value="ECO:0007669"/>
    <property type="project" value="TreeGrafter"/>
</dbReference>
<dbReference type="GO" id="GO:0042834">
    <property type="term" value="F:peptidoglycan binding"/>
    <property type="evidence" value="ECO:0007669"/>
    <property type="project" value="InterPro"/>
</dbReference>
<name>A0A2Z6G9X9_9PROT</name>
<dbReference type="InterPro" id="IPR052521">
    <property type="entry name" value="Cell_div_SPOR-domain"/>
</dbReference>
<dbReference type="InterPro" id="IPR007730">
    <property type="entry name" value="SPOR-like_dom"/>
</dbReference>
<keyword evidence="2" id="KW-0472">Membrane</keyword>
<dbReference type="GO" id="GO:0032153">
    <property type="term" value="C:cell division site"/>
    <property type="evidence" value="ECO:0007669"/>
    <property type="project" value="TreeGrafter"/>
</dbReference>
<feature type="region of interest" description="Disordered" evidence="1">
    <location>
        <begin position="104"/>
        <end position="149"/>
    </location>
</feature>
<feature type="transmembrane region" description="Helical" evidence="2">
    <location>
        <begin position="21"/>
        <end position="39"/>
    </location>
</feature>
<dbReference type="GO" id="GO:0032506">
    <property type="term" value="P:cytokinetic process"/>
    <property type="evidence" value="ECO:0007669"/>
    <property type="project" value="TreeGrafter"/>
</dbReference>
<accession>A0A2Z6G9X9</accession>
<dbReference type="PANTHER" id="PTHR38687">
    <property type="entry name" value="CELL DIVISION PROTEIN DEDD-RELATED"/>
    <property type="match status" value="1"/>
</dbReference>
<dbReference type="PROSITE" id="PS51724">
    <property type="entry name" value="SPOR"/>
    <property type="match status" value="1"/>
</dbReference>
<dbReference type="AlphaFoldDB" id="A0A2Z6G9X9"/>
<feature type="domain" description="SPOR" evidence="3">
    <location>
        <begin position="148"/>
        <end position="225"/>
    </location>
</feature>
<keyword evidence="2" id="KW-0812">Transmembrane</keyword>
<keyword evidence="2" id="KW-1133">Transmembrane helix</keyword>
<dbReference type="Pfam" id="PF05036">
    <property type="entry name" value="SPOR"/>
    <property type="match status" value="1"/>
</dbReference>
<evidence type="ECO:0000256" key="1">
    <source>
        <dbReference type="SAM" id="MobiDB-lite"/>
    </source>
</evidence>
<evidence type="ECO:0000256" key="2">
    <source>
        <dbReference type="SAM" id="Phobius"/>
    </source>
</evidence>
<keyword evidence="5" id="KW-1185">Reference proteome</keyword>
<evidence type="ECO:0000313" key="4">
    <source>
        <dbReference type="EMBL" id="BBE50341.1"/>
    </source>
</evidence>
<protein>
    <submittedName>
        <fullName evidence="4">Cell division protein DedD</fullName>
    </submittedName>
</protein>
<dbReference type="OrthoDB" id="8563804at2"/>
<dbReference type="Proteomes" id="UP000033070">
    <property type="component" value="Chromosome"/>
</dbReference>
<dbReference type="SUPFAM" id="SSF110997">
    <property type="entry name" value="Sporulation related repeat"/>
    <property type="match status" value="1"/>
</dbReference>
<dbReference type="Gene3D" id="3.30.70.1070">
    <property type="entry name" value="Sporulation related repeat"/>
    <property type="match status" value="1"/>
</dbReference>
<keyword evidence="4" id="KW-0132">Cell division</keyword>
<dbReference type="InterPro" id="IPR036680">
    <property type="entry name" value="SPOR-like_sf"/>
</dbReference>
<dbReference type="RefSeq" id="WP_084611996.1">
    <property type="nucleotide sequence ID" value="NZ_AP018738.1"/>
</dbReference>
<evidence type="ECO:0000313" key="5">
    <source>
        <dbReference type="Proteomes" id="UP000033070"/>
    </source>
</evidence>
<dbReference type="STRING" id="1188319.OYT1_01645"/>
<dbReference type="PANTHER" id="PTHR38687:SF1">
    <property type="entry name" value="CELL DIVISION PROTEIN DEDD"/>
    <property type="match status" value="1"/>
</dbReference>
<feature type="compositionally biased region" description="Basic and acidic residues" evidence="1">
    <location>
        <begin position="124"/>
        <end position="149"/>
    </location>
</feature>
<evidence type="ECO:0000259" key="3">
    <source>
        <dbReference type="PROSITE" id="PS51724"/>
    </source>
</evidence>
<dbReference type="KEGG" id="fam:OYT1_ch0776"/>
<dbReference type="EMBL" id="AP018738">
    <property type="protein sequence ID" value="BBE50341.1"/>
    <property type="molecule type" value="Genomic_DNA"/>
</dbReference>
<proteinExistence type="predicted"/>
<organism evidence="4 5">
    <name type="scientific">Ferriphaselus amnicola</name>
    <dbReference type="NCBI Taxonomy" id="1188319"/>
    <lineage>
        <taxon>Bacteria</taxon>
        <taxon>Pseudomonadati</taxon>
        <taxon>Pseudomonadota</taxon>
        <taxon>Betaproteobacteria</taxon>
        <taxon>Nitrosomonadales</taxon>
        <taxon>Gallionellaceae</taxon>
        <taxon>Ferriphaselus</taxon>
    </lineage>
</organism>
<keyword evidence="4" id="KW-0131">Cell cycle</keyword>
<sequence length="225" mass="23566">MATKQVTDEESSLKRQARRRLIGAVALVTAVAVILPMVLDSEPKPAGVDIELRIPDKEKVAAFRPQEPTPAPVVVASAVPADSAPVAADTAVAASAVAPLPQAAAPEPAMQSEKKPLPVSAIKPEPKAEVKSPAKVEPTHKAEDAKADGGKASFVLQIGAYANAEIAKDWQVKLKKQGFHAYTESAGERTRLRVGPFSSRDAADGARQKLVGLGLHPDLIDLGSK</sequence>